<dbReference type="GO" id="GO:0005829">
    <property type="term" value="C:cytosol"/>
    <property type="evidence" value="ECO:0007669"/>
    <property type="project" value="TreeGrafter"/>
</dbReference>
<accession>A0A2N5HEE9</accession>
<evidence type="ECO:0000313" key="12">
    <source>
        <dbReference type="EMBL" id="PLS03877.1"/>
    </source>
</evidence>
<dbReference type="OrthoDB" id="9804758at2"/>
<dbReference type="InterPro" id="IPR038987">
    <property type="entry name" value="MoeA-like"/>
</dbReference>
<dbReference type="InterPro" id="IPR036425">
    <property type="entry name" value="MoaB/Mog-like_dom_sf"/>
</dbReference>
<keyword evidence="13" id="KW-1185">Reference proteome</keyword>
<dbReference type="Gene3D" id="2.170.190.11">
    <property type="entry name" value="Molybdopterin biosynthesis moea protein, domain 3"/>
    <property type="match status" value="1"/>
</dbReference>
<dbReference type="UniPathway" id="UPA00344"/>
<keyword evidence="7 10" id="KW-0500">Molybdenum</keyword>
<comment type="cofactor">
    <cofactor evidence="10">
        <name>Mg(2+)</name>
        <dbReference type="ChEBI" id="CHEBI:18420"/>
    </cofactor>
</comment>
<evidence type="ECO:0000256" key="9">
    <source>
        <dbReference type="ARBA" id="ARBA00047317"/>
    </source>
</evidence>
<dbReference type="Gene3D" id="2.40.340.10">
    <property type="entry name" value="MoeA, C-terminal, domain IV"/>
    <property type="match status" value="1"/>
</dbReference>
<comment type="catalytic activity">
    <reaction evidence="9">
        <text>adenylyl-molybdopterin + molybdate = Mo-molybdopterin + AMP + H(+)</text>
        <dbReference type="Rhea" id="RHEA:35047"/>
        <dbReference type="ChEBI" id="CHEBI:15378"/>
        <dbReference type="ChEBI" id="CHEBI:36264"/>
        <dbReference type="ChEBI" id="CHEBI:62727"/>
        <dbReference type="ChEBI" id="CHEBI:71302"/>
        <dbReference type="ChEBI" id="CHEBI:456215"/>
        <dbReference type="EC" id="2.10.1.1"/>
    </reaction>
</comment>
<sequence length="648" mass="71336">MEQKQYKRKIYLEDKPRAEARDEILAAFLQTAEIETIPVVDALGRVTAEPIFAHVSMPHYHASAMDGIAVVAESTYQAHEQNPLYLKIGEQCCFVDTGNAIPSPFNAVIMIEYVHIVDDETIEIIEPATPWQHIRPIGEDIVQEEMLFSQGHTLRPADLGVLLAAQELMVPVVKKPVVAIIPTGNELVEAHADLSPGKIIEFNGTVFSGFVRDWGGEPRLHSIVKDEPEKIKEVLLKAAETSDIIVINAGSSAGRKDFTVHIIDEIGEVFTHGVAARPGKPVILGKINDKIVVGVPGYPVSAYLALEWFVQPLICKYLGIPVPKRQTVPVKLGRRIVSAMGAEDFIRMNIGFVNGQFVANPLTRAAGVTMSYVRADGLLIVPPNISGYEQGDTAEVELFKPLEEIKNAIVFSGSHDLTIDLLSSHLKRARTERKIVSSHVGSMAGIMAIRKGEAHVAGIHLLDPSTKQYNRSYVNKLLAGQDVVLYPFLKRKQGWILPQGNPLGIENVTDLVRTDANFVNRQKGAGTRILFDLLLDEAGLTADEINGYDREMFSHLAVAAEVKSDEHGAGLGIYPAAKAMGLDFIPVADEEYDLVMKREFYESDSGRQVIEIIQSPAFKEEVEKIGGYQVVEHAVPKRVTEEVENEDV</sequence>
<dbReference type="SMART" id="SM00852">
    <property type="entry name" value="MoCF_biosynth"/>
    <property type="match status" value="1"/>
</dbReference>
<dbReference type="Pfam" id="PF03453">
    <property type="entry name" value="MoeA_N"/>
    <property type="match status" value="1"/>
</dbReference>
<dbReference type="NCBIfam" id="NF011068">
    <property type="entry name" value="PRK14498.1"/>
    <property type="match status" value="1"/>
</dbReference>
<dbReference type="NCBIfam" id="TIGR00177">
    <property type="entry name" value="molyb_syn"/>
    <property type="match status" value="1"/>
</dbReference>
<dbReference type="GO" id="GO:0046872">
    <property type="term" value="F:metal ion binding"/>
    <property type="evidence" value="ECO:0007669"/>
    <property type="project" value="UniProtKB-UniRule"/>
</dbReference>
<proteinExistence type="inferred from homology"/>
<dbReference type="InterPro" id="IPR036135">
    <property type="entry name" value="MoeA_linker/N_sf"/>
</dbReference>
<dbReference type="Pfam" id="PF00994">
    <property type="entry name" value="MoCF_biosynth"/>
    <property type="match status" value="1"/>
</dbReference>
<evidence type="ECO:0000256" key="2">
    <source>
        <dbReference type="ARBA" id="ARBA00003487"/>
    </source>
</evidence>
<dbReference type="InterPro" id="IPR001453">
    <property type="entry name" value="MoaB/Mog_dom"/>
</dbReference>
<comment type="function">
    <text evidence="1 10">Catalyzes the insertion of molybdate into adenylated molybdopterin with the concomitant release of AMP.</text>
</comment>
<dbReference type="Pfam" id="PF12727">
    <property type="entry name" value="PBP_like"/>
    <property type="match status" value="1"/>
</dbReference>
<dbReference type="RefSeq" id="WP_101648353.1">
    <property type="nucleotide sequence ID" value="NZ_PGVE01000050.1"/>
</dbReference>
<organism evidence="12 13">
    <name type="scientific">Neobacillus cucumis</name>
    <dbReference type="NCBI Taxonomy" id="1740721"/>
    <lineage>
        <taxon>Bacteria</taxon>
        <taxon>Bacillati</taxon>
        <taxon>Bacillota</taxon>
        <taxon>Bacilli</taxon>
        <taxon>Bacillales</taxon>
        <taxon>Bacillaceae</taxon>
        <taxon>Neobacillus</taxon>
    </lineage>
</organism>
<dbReference type="GO" id="GO:0006777">
    <property type="term" value="P:Mo-molybdopterin cofactor biosynthetic process"/>
    <property type="evidence" value="ECO:0007669"/>
    <property type="project" value="UniProtKB-UniRule"/>
</dbReference>
<evidence type="ECO:0000256" key="6">
    <source>
        <dbReference type="ARBA" id="ARBA00021108"/>
    </source>
</evidence>
<dbReference type="SUPFAM" id="SSF63867">
    <property type="entry name" value="MoeA C-terminal domain-like"/>
    <property type="match status" value="1"/>
</dbReference>
<evidence type="ECO:0000259" key="11">
    <source>
        <dbReference type="SMART" id="SM00852"/>
    </source>
</evidence>
<evidence type="ECO:0000256" key="5">
    <source>
        <dbReference type="ARBA" id="ARBA00013269"/>
    </source>
</evidence>
<comment type="similarity">
    <text evidence="4 10">Belongs to the MoeA family.</text>
</comment>
<feature type="domain" description="MoaB/Mog" evidence="11">
    <location>
        <begin position="179"/>
        <end position="316"/>
    </location>
</feature>
<evidence type="ECO:0000256" key="8">
    <source>
        <dbReference type="ARBA" id="ARBA00023150"/>
    </source>
</evidence>
<dbReference type="InterPro" id="IPR005110">
    <property type="entry name" value="MoeA_linker/N"/>
</dbReference>
<dbReference type="EC" id="2.10.1.1" evidence="5 10"/>
<dbReference type="AlphaFoldDB" id="A0A2N5HEE9"/>
<keyword evidence="10" id="KW-0808">Transferase</keyword>
<evidence type="ECO:0000256" key="4">
    <source>
        <dbReference type="ARBA" id="ARBA00010763"/>
    </source>
</evidence>
<dbReference type="PANTHER" id="PTHR10192">
    <property type="entry name" value="MOLYBDOPTERIN BIOSYNTHESIS PROTEIN"/>
    <property type="match status" value="1"/>
</dbReference>
<evidence type="ECO:0000256" key="1">
    <source>
        <dbReference type="ARBA" id="ARBA00002901"/>
    </source>
</evidence>
<dbReference type="EMBL" id="PGVE01000050">
    <property type="protein sequence ID" value="PLS03877.1"/>
    <property type="molecule type" value="Genomic_DNA"/>
</dbReference>
<dbReference type="InterPro" id="IPR005111">
    <property type="entry name" value="MoeA_C_domain_IV"/>
</dbReference>
<comment type="caution">
    <text evidence="12">The sequence shown here is derived from an EMBL/GenBank/DDBJ whole genome shotgun (WGS) entry which is preliminary data.</text>
</comment>
<dbReference type="InterPro" id="IPR036688">
    <property type="entry name" value="MoeA_C_domain_IV_sf"/>
</dbReference>
<keyword evidence="10" id="KW-0460">Magnesium</keyword>
<keyword evidence="8 10" id="KW-0501">Molybdenum cofactor biosynthesis</keyword>
<dbReference type="GO" id="GO:0061599">
    <property type="term" value="F:molybdopterin molybdotransferase activity"/>
    <property type="evidence" value="ECO:0007669"/>
    <property type="project" value="UniProtKB-UniRule"/>
</dbReference>
<dbReference type="PROSITE" id="PS01079">
    <property type="entry name" value="MOCF_BIOSYNTHESIS_2"/>
    <property type="match status" value="1"/>
</dbReference>
<evidence type="ECO:0000256" key="3">
    <source>
        <dbReference type="ARBA" id="ARBA00005046"/>
    </source>
</evidence>
<evidence type="ECO:0000256" key="7">
    <source>
        <dbReference type="ARBA" id="ARBA00022505"/>
    </source>
</evidence>
<name>A0A2N5HEE9_9BACI</name>
<dbReference type="CDD" id="cd00887">
    <property type="entry name" value="MoeA"/>
    <property type="match status" value="1"/>
</dbReference>
<reference evidence="12 13" key="1">
    <citation type="submission" date="2017-11" db="EMBL/GenBank/DDBJ databases">
        <title>Comparitive Functional Genomics of Dry Heat Resistant strains isolated from the Viking Spacecraft.</title>
        <authorList>
            <person name="Seuylemezian A."/>
            <person name="Cooper K."/>
            <person name="Vaishampayan P."/>
        </authorList>
    </citation>
    <scope>NUCLEOTIDE SEQUENCE [LARGE SCALE GENOMIC DNA]</scope>
    <source>
        <strain evidence="12 13">V32-6</strain>
    </source>
</reference>
<gene>
    <name evidence="12" type="ORF">CVD27_13090</name>
</gene>
<dbReference type="SUPFAM" id="SSF53850">
    <property type="entry name" value="Periplasmic binding protein-like II"/>
    <property type="match status" value="1"/>
</dbReference>
<dbReference type="SUPFAM" id="SSF63882">
    <property type="entry name" value="MoeA N-terminal region -like"/>
    <property type="match status" value="1"/>
</dbReference>
<keyword evidence="10" id="KW-0479">Metal-binding</keyword>
<dbReference type="Gene3D" id="3.40.980.10">
    <property type="entry name" value="MoaB/Mog-like domain"/>
    <property type="match status" value="1"/>
</dbReference>
<dbReference type="Proteomes" id="UP000234950">
    <property type="component" value="Unassembled WGS sequence"/>
</dbReference>
<dbReference type="InterPro" id="IPR024370">
    <property type="entry name" value="PBP_domain"/>
</dbReference>
<dbReference type="SUPFAM" id="SSF53218">
    <property type="entry name" value="Molybdenum cofactor biosynthesis proteins"/>
    <property type="match status" value="1"/>
</dbReference>
<dbReference type="PANTHER" id="PTHR10192:SF16">
    <property type="entry name" value="MOLYBDOPTERIN MOLYBDENUMTRANSFERASE"/>
    <property type="match status" value="1"/>
</dbReference>
<dbReference type="InterPro" id="IPR008284">
    <property type="entry name" value="MoCF_biosynth_CS"/>
</dbReference>
<dbReference type="Gene3D" id="3.90.105.10">
    <property type="entry name" value="Molybdopterin biosynthesis moea protein, domain 2"/>
    <property type="match status" value="1"/>
</dbReference>
<evidence type="ECO:0000313" key="13">
    <source>
        <dbReference type="Proteomes" id="UP000234950"/>
    </source>
</evidence>
<protein>
    <recommendedName>
        <fullName evidence="6 10">Molybdopterin molybdenumtransferase</fullName>
        <ecNumber evidence="5 10">2.10.1.1</ecNumber>
    </recommendedName>
</protein>
<dbReference type="Pfam" id="PF03454">
    <property type="entry name" value="MoeA_C"/>
    <property type="match status" value="1"/>
</dbReference>
<comment type="function">
    <text evidence="2">May be involved in the biosynthesis of molybdopterin.</text>
</comment>
<evidence type="ECO:0000256" key="10">
    <source>
        <dbReference type="RuleBase" id="RU365090"/>
    </source>
</evidence>
<comment type="pathway">
    <text evidence="3 10">Cofactor biosynthesis; molybdopterin biosynthesis.</text>
</comment>